<dbReference type="PRINTS" id="PR00885">
    <property type="entry name" value="BCTERIALGSPH"/>
</dbReference>
<keyword evidence="5" id="KW-0997">Cell inner membrane</keyword>
<dbReference type="STRING" id="1628148.BI198_00410"/>
<gene>
    <name evidence="10" type="ORF">BI198_00410</name>
</gene>
<sequence length="198" mass="22688">MIKPAARHAKNTGFTLLEVMLVMLLIGLLATAVVLNFSGESRAEKLDKQSLRFQQLFQFVAETALLKQQEWGLYTTADRYGFLYYDNNQQKWLPAEEPESLRQHQLPEDISLQLDLDGFATVEDNLLRDLDWQIDEEYSQDEQQTTPVLPQVFILSSGEISPFKLTFIEKSDLSPLYSTVSTEFFIPLTRTFASGEQP</sequence>
<evidence type="ECO:0000256" key="9">
    <source>
        <dbReference type="ARBA" id="ARBA00030775"/>
    </source>
</evidence>
<name>A0A1E7Q1Z4_9GAMM</name>
<dbReference type="NCBIfam" id="TIGR01708">
    <property type="entry name" value="typeII_sec_gspH"/>
    <property type="match status" value="1"/>
</dbReference>
<evidence type="ECO:0000256" key="8">
    <source>
        <dbReference type="ARBA" id="ARBA00023136"/>
    </source>
</evidence>
<evidence type="ECO:0000256" key="2">
    <source>
        <dbReference type="ARBA" id="ARBA00021549"/>
    </source>
</evidence>
<keyword evidence="3" id="KW-1003">Cell membrane</keyword>
<dbReference type="OrthoDB" id="5730913at2"/>
<dbReference type="GO" id="GO:0015627">
    <property type="term" value="C:type II protein secretion system complex"/>
    <property type="evidence" value="ECO:0007669"/>
    <property type="project" value="InterPro"/>
</dbReference>
<evidence type="ECO:0000313" key="11">
    <source>
        <dbReference type="Proteomes" id="UP000242258"/>
    </source>
</evidence>
<protein>
    <recommendedName>
        <fullName evidence="2">Type II secretion system protein H</fullName>
    </recommendedName>
    <alternativeName>
        <fullName evidence="9">General secretion pathway protein H</fullName>
    </alternativeName>
</protein>
<reference evidence="11" key="1">
    <citation type="submission" date="2016-09" db="EMBL/GenBank/DDBJ databases">
        <authorList>
            <person name="Wan X."/>
            <person name="Hou S."/>
        </authorList>
    </citation>
    <scope>NUCLEOTIDE SEQUENCE [LARGE SCALE GENOMIC DNA]</scope>
    <source>
        <strain evidence="11">KH87</strain>
    </source>
</reference>
<keyword evidence="7" id="KW-1133">Transmembrane helix</keyword>
<comment type="subcellular location">
    <subcellularLocation>
        <location evidence="1">Cell inner membrane</location>
        <topology evidence="1">Single-pass membrane protein</topology>
    </subcellularLocation>
</comment>
<keyword evidence="6" id="KW-0812">Transmembrane</keyword>
<keyword evidence="11" id="KW-1185">Reference proteome</keyword>
<evidence type="ECO:0000256" key="5">
    <source>
        <dbReference type="ARBA" id="ARBA00022519"/>
    </source>
</evidence>
<evidence type="ECO:0000256" key="3">
    <source>
        <dbReference type="ARBA" id="ARBA00022475"/>
    </source>
</evidence>
<dbReference type="AlphaFoldDB" id="A0A1E7Q1Z4"/>
<evidence type="ECO:0000313" key="10">
    <source>
        <dbReference type="EMBL" id="OEY68197.1"/>
    </source>
</evidence>
<comment type="caution">
    <text evidence="10">The sequence shown here is derived from an EMBL/GenBank/DDBJ whole genome shotgun (WGS) entry which is preliminary data.</text>
</comment>
<dbReference type="Pfam" id="PF07963">
    <property type="entry name" value="N_methyl"/>
    <property type="match status" value="1"/>
</dbReference>
<dbReference type="EMBL" id="MKEK01000001">
    <property type="protein sequence ID" value="OEY68197.1"/>
    <property type="molecule type" value="Genomic_DNA"/>
</dbReference>
<accession>A0A1E7Q1Z4</accession>
<proteinExistence type="predicted"/>
<dbReference type="RefSeq" id="WP_070047764.1">
    <property type="nucleotide sequence ID" value="NZ_CBCSDO010000011.1"/>
</dbReference>
<keyword evidence="8" id="KW-0472">Membrane</keyword>
<dbReference type="NCBIfam" id="TIGR02532">
    <property type="entry name" value="IV_pilin_GFxxxE"/>
    <property type="match status" value="1"/>
</dbReference>
<evidence type="ECO:0000256" key="6">
    <source>
        <dbReference type="ARBA" id="ARBA00022692"/>
    </source>
</evidence>
<dbReference type="InterPro" id="IPR012902">
    <property type="entry name" value="N_methyl_site"/>
</dbReference>
<dbReference type="SUPFAM" id="SSF54523">
    <property type="entry name" value="Pili subunits"/>
    <property type="match status" value="1"/>
</dbReference>
<dbReference type="Proteomes" id="UP000242258">
    <property type="component" value="Unassembled WGS sequence"/>
</dbReference>
<evidence type="ECO:0000256" key="7">
    <source>
        <dbReference type="ARBA" id="ARBA00022989"/>
    </source>
</evidence>
<dbReference type="InterPro" id="IPR002416">
    <property type="entry name" value="T2SS_protein-GspH"/>
</dbReference>
<dbReference type="PROSITE" id="PS00409">
    <property type="entry name" value="PROKAR_NTER_METHYL"/>
    <property type="match status" value="1"/>
</dbReference>
<evidence type="ECO:0000256" key="4">
    <source>
        <dbReference type="ARBA" id="ARBA00022481"/>
    </source>
</evidence>
<dbReference type="Gene3D" id="3.55.40.10">
    <property type="entry name" value="minor pseudopilin epsh domain"/>
    <property type="match status" value="1"/>
</dbReference>
<evidence type="ECO:0000256" key="1">
    <source>
        <dbReference type="ARBA" id="ARBA00004377"/>
    </source>
</evidence>
<organism evidence="10 11">
    <name type="scientific">Rheinheimera salexigens</name>
    <dbReference type="NCBI Taxonomy" id="1628148"/>
    <lineage>
        <taxon>Bacteria</taxon>
        <taxon>Pseudomonadati</taxon>
        <taxon>Pseudomonadota</taxon>
        <taxon>Gammaproteobacteria</taxon>
        <taxon>Chromatiales</taxon>
        <taxon>Chromatiaceae</taxon>
        <taxon>Rheinheimera</taxon>
    </lineage>
</organism>
<dbReference type="GO" id="GO:0005886">
    <property type="term" value="C:plasma membrane"/>
    <property type="evidence" value="ECO:0007669"/>
    <property type="project" value="UniProtKB-SubCell"/>
</dbReference>
<dbReference type="InterPro" id="IPR045584">
    <property type="entry name" value="Pilin-like"/>
</dbReference>
<dbReference type="GO" id="GO:0015628">
    <property type="term" value="P:protein secretion by the type II secretion system"/>
    <property type="evidence" value="ECO:0007669"/>
    <property type="project" value="InterPro"/>
</dbReference>
<dbReference type="InterPro" id="IPR049875">
    <property type="entry name" value="TypeII_GspH"/>
</dbReference>
<keyword evidence="4" id="KW-0488">Methylation</keyword>